<dbReference type="AlphaFoldDB" id="A0AA36HAY0"/>
<dbReference type="Proteomes" id="UP001176961">
    <property type="component" value="Unassembled WGS sequence"/>
</dbReference>
<dbReference type="Pfam" id="PF10328">
    <property type="entry name" value="7TM_GPCR_Srx"/>
    <property type="match status" value="1"/>
</dbReference>
<sequence length="175" mass="19883">MPQNNRKADKLSGCSFMYVDEVYTFGFITNEQTFCFKARDLYSSKDFAILAVTGLLDLATVMAVRRTAKAAKIMRGEVYAKHLMELKLLKQAITQAAAFAVQILCVAFFVAVFDSEWTVWAFTAVAWNLLHLIDPIIILAFNKEFRRLILSSPKPSSTKDRTSHIVFHTRQTTTF</sequence>
<keyword evidence="4" id="KW-1185">Reference proteome</keyword>
<comment type="caution">
    <text evidence="3">The sequence shown here is derived from an EMBL/GenBank/DDBJ whole genome shotgun (WGS) entry which is preliminary data.</text>
</comment>
<name>A0AA36HAY0_CYLNA</name>
<keyword evidence="1" id="KW-0812">Transmembrane</keyword>
<feature type="transmembrane region" description="Helical" evidence="1">
    <location>
        <begin position="47"/>
        <end position="65"/>
    </location>
</feature>
<feature type="transmembrane region" description="Helical" evidence="1">
    <location>
        <begin position="92"/>
        <end position="113"/>
    </location>
</feature>
<keyword evidence="1" id="KW-1133">Transmembrane helix</keyword>
<proteinExistence type="predicted"/>
<dbReference type="InterPro" id="IPR019430">
    <property type="entry name" value="7TM_GPCR_serpentine_rcpt_Srx"/>
</dbReference>
<evidence type="ECO:0000313" key="4">
    <source>
        <dbReference type="Proteomes" id="UP001176961"/>
    </source>
</evidence>
<evidence type="ECO:0000259" key="2">
    <source>
        <dbReference type="Pfam" id="PF10328"/>
    </source>
</evidence>
<feature type="domain" description="7TM GPCR serpentine receptor class x (Srx)" evidence="2">
    <location>
        <begin position="12"/>
        <end position="142"/>
    </location>
</feature>
<evidence type="ECO:0000256" key="1">
    <source>
        <dbReference type="SAM" id="Phobius"/>
    </source>
</evidence>
<organism evidence="3 4">
    <name type="scientific">Cylicocyclus nassatus</name>
    <name type="common">Nematode worm</name>
    <dbReference type="NCBI Taxonomy" id="53992"/>
    <lineage>
        <taxon>Eukaryota</taxon>
        <taxon>Metazoa</taxon>
        <taxon>Ecdysozoa</taxon>
        <taxon>Nematoda</taxon>
        <taxon>Chromadorea</taxon>
        <taxon>Rhabditida</taxon>
        <taxon>Rhabditina</taxon>
        <taxon>Rhabditomorpha</taxon>
        <taxon>Strongyloidea</taxon>
        <taxon>Strongylidae</taxon>
        <taxon>Cylicocyclus</taxon>
    </lineage>
</organism>
<dbReference type="EMBL" id="CATQJL010000316">
    <property type="protein sequence ID" value="CAJ0606683.1"/>
    <property type="molecule type" value="Genomic_DNA"/>
</dbReference>
<protein>
    <recommendedName>
        <fullName evidence="2">7TM GPCR serpentine receptor class x (Srx) domain-containing protein</fullName>
    </recommendedName>
</protein>
<feature type="transmembrane region" description="Helical" evidence="1">
    <location>
        <begin position="119"/>
        <end position="141"/>
    </location>
</feature>
<keyword evidence="1" id="KW-0472">Membrane</keyword>
<dbReference type="SUPFAM" id="SSF81321">
    <property type="entry name" value="Family A G protein-coupled receptor-like"/>
    <property type="match status" value="1"/>
</dbReference>
<dbReference type="PANTHER" id="PTHR23017">
    <property type="entry name" value="SERPENTINE RECEPTOR, CLASS X"/>
    <property type="match status" value="1"/>
</dbReference>
<gene>
    <name evidence="3" type="ORF">CYNAS_LOCUS18666</name>
</gene>
<accession>A0AA36HAY0</accession>
<dbReference type="PANTHER" id="PTHR23017:SF19">
    <property type="entry name" value="7TM GPCR SERPENTINE RECEPTOR CLASS X (SRX) DOMAIN-CONTAINING PROTEIN"/>
    <property type="match status" value="1"/>
</dbReference>
<evidence type="ECO:0000313" key="3">
    <source>
        <dbReference type="EMBL" id="CAJ0606683.1"/>
    </source>
</evidence>
<reference evidence="3" key="1">
    <citation type="submission" date="2023-07" db="EMBL/GenBank/DDBJ databases">
        <authorList>
            <consortium name="CYATHOMIX"/>
        </authorList>
    </citation>
    <scope>NUCLEOTIDE SEQUENCE</scope>
    <source>
        <strain evidence="3">N/A</strain>
    </source>
</reference>